<evidence type="ECO:0000256" key="8">
    <source>
        <dbReference type="ARBA" id="ARBA00023224"/>
    </source>
</evidence>
<dbReference type="PANTHER" id="PTHR10218">
    <property type="entry name" value="GTP-BINDING PROTEIN ALPHA SUBUNIT"/>
    <property type="match status" value="1"/>
</dbReference>
<evidence type="ECO:0000313" key="13">
    <source>
        <dbReference type="EMBL" id="ONK76024.1"/>
    </source>
</evidence>
<dbReference type="Pfam" id="PF00503">
    <property type="entry name" value="G-alpha"/>
    <property type="match status" value="1"/>
</dbReference>
<dbReference type="FunFam" id="1.10.400.10:FF:000005">
    <property type="entry name" value="Extra-large guanine nucleotide-binding protein 3"/>
    <property type="match status" value="1"/>
</dbReference>
<proteinExistence type="inferred from homology"/>
<evidence type="ECO:0000256" key="5">
    <source>
        <dbReference type="ARBA" id="ARBA00022833"/>
    </source>
</evidence>
<evidence type="ECO:0000256" key="12">
    <source>
        <dbReference type="PIRSR" id="PIRSR601019-2"/>
    </source>
</evidence>
<dbReference type="SUPFAM" id="SSF47895">
    <property type="entry name" value="Transducin (alpha subunit), insertion domain"/>
    <property type="match status" value="1"/>
</dbReference>
<dbReference type="PROSITE" id="PS51882">
    <property type="entry name" value="G_ALPHA"/>
    <property type="match status" value="1"/>
</dbReference>
<dbReference type="GO" id="GO:0005634">
    <property type="term" value="C:nucleus"/>
    <property type="evidence" value="ECO:0007669"/>
    <property type="project" value="UniProtKB-SubCell"/>
</dbReference>
<dbReference type="Gene3D" id="1.10.400.10">
    <property type="entry name" value="GI Alpha 1, domain 2-like"/>
    <property type="match status" value="1"/>
</dbReference>
<dbReference type="GO" id="GO:0003924">
    <property type="term" value="F:GTPase activity"/>
    <property type="evidence" value="ECO:0007669"/>
    <property type="project" value="InterPro"/>
</dbReference>
<dbReference type="PRINTS" id="PR00318">
    <property type="entry name" value="GPROTEINA"/>
</dbReference>
<dbReference type="OMA" id="WFNDFRP"/>
<name>A0A5P1FD91_ASPOF</name>
<evidence type="ECO:0000256" key="6">
    <source>
        <dbReference type="ARBA" id="ARBA00022837"/>
    </source>
</evidence>
<dbReference type="Proteomes" id="UP000243459">
    <property type="component" value="Chromosome 3"/>
</dbReference>
<keyword evidence="2 12" id="KW-0479">Metal-binding</keyword>
<comment type="similarity">
    <text evidence="10">Belongs to the G-alpha family. XLG subfamily.</text>
</comment>
<dbReference type="AlphaFoldDB" id="A0A5P1FD91"/>
<dbReference type="Gramene" id="ONK76024">
    <property type="protein sequence ID" value="ONK76024"/>
    <property type="gene ID" value="A4U43_C03F23040"/>
</dbReference>
<keyword evidence="12" id="KW-0460">Magnesium</keyword>
<evidence type="ECO:0000256" key="3">
    <source>
        <dbReference type="ARBA" id="ARBA00022741"/>
    </source>
</evidence>
<keyword evidence="14" id="KW-1185">Reference proteome</keyword>
<sequence length="634" mass="72530">MGSMPEGRKCVGCIGSPIEDSKREKLGNSSRLLRKLLSSLEVEQVMKAERYCEANQLRAEDIYVNRQQLTQEEMVLLQSCECPPPRLKPGFYWYDKVSGFWGKEGHKPDKIITANLNVGGCLMQNASNGNTGVMINNREITKVELQMLKWAGVQCAGSPHFWVDADGSYREEGQKNVKGKLWGKARTKLLCSFLSLPVPCKGGNPSGEEVNNMLNGAFPNFFEQRMLQKFLLVGYDGSGTSTIFKQVKFLYENIPFSENERESIKLLIQSSIYSYLGVLLEGRERFEEEALAELKKKRPCDRTAGNDVSDECDNVTIYSMSPRLKAFSDWLLKVMAAGNLEAIFPAATREYAPIVEELWKHASIQATYSRRRELQSLPSAASYFLQKVVDISRVEYEPSDLDILYVEGITSANGLTCTEFLFPKLAEESGDNTDQQDAVRYQLIRLPPKGLGENYKWLDMFEDVRIVIFCVALSNYSDFYKDVNGVSINRMMESKRLFESIITHHAFKHMDFLLVLNKFDLFEQKLETTPLTLCDWFNDFSPISSRQRLSNNSRKFNGDATKAEQAFHYVAVKFKRLFASVTEKKLYVTSSRGLDSESVDATLRYAREILRWEEERRPLNNDEFSYFDMTTTYQ</sequence>
<evidence type="ECO:0000313" key="14">
    <source>
        <dbReference type="Proteomes" id="UP000243459"/>
    </source>
</evidence>
<dbReference type="GO" id="GO:0031683">
    <property type="term" value="F:G-protein beta/gamma-subunit complex binding"/>
    <property type="evidence" value="ECO:0007669"/>
    <property type="project" value="InterPro"/>
</dbReference>
<evidence type="ECO:0000256" key="7">
    <source>
        <dbReference type="ARBA" id="ARBA00023134"/>
    </source>
</evidence>
<dbReference type="CDD" id="cd00066">
    <property type="entry name" value="G-alpha"/>
    <property type="match status" value="1"/>
</dbReference>
<dbReference type="GO" id="GO:0001664">
    <property type="term" value="F:G protein-coupled receptor binding"/>
    <property type="evidence" value="ECO:0007669"/>
    <property type="project" value="TreeGrafter"/>
</dbReference>
<dbReference type="InterPro" id="IPR001019">
    <property type="entry name" value="Gprotein_alpha_su"/>
</dbReference>
<feature type="binding site" evidence="11">
    <location>
        <begin position="517"/>
        <end position="520"/>
    </location>
    <ligand>
        <name>GTP</name>
        <dbReference type="ChEBI" id="CHEBI:37565"/>
    </ligand>
</feature>
<dbReference type="InterPro" id="IPR011025">
    <property type="entry name" value="GproteinA_insert"/>
</dbReference>
<gene>
    <name evidence="13" type="ORF">A4U43_C03F23040</name>
</gene>
<dbReference type="FunFam" id="3.40.50.300:FF:000720">
    <property type="entry name" value="Guanine nucleotide-binding protein G(k) subunit alpha"/>
    <property type="match status" value="1"/>
</dbReference>
<comment type="subcellular location">
    <subcellularLocation>
        <location evidence="1">Nucleus</location>
    </subcellularLocation>
</comment>
<feature type="binding site" evidence="12">
    <location>
        <position position="241"/>
    </location>
    <ligand>
        <name>Mg(2+)</name>
        <dbReference type="ChEBI" id="CHEBI:18420"/>
    </ligand>
</feature>
<keyword evidence="9" id="KW-0539">Nucleus</keyword>
<keyword evidence="6" id="KW-0106">Calcium</keyword>
<evidence type="ECO:0000256" key="10">
    <source>
        <dbReference type="ARBA" id="ARBA00060880"/>
    </source>
</evidence>
<dbReference type="SUPFAM" id="SSF52540">
    <property type="entry name" value="P-loop containing nucleoside triphosphate hydrolases"/>
    <property type="match status" value="1"/>
</dbReference>
<feature type="binding site" evidence="11">
    <location>
        <begin position="431"/>
        <end position="435"/>
    </location>
    <ligand>
        <name>GTP</name>
        <dbReference type="ChEBI" id="CHEBI:37565"/>
    </ligand>
</feature>
<evidence type="ECO:0000256" key="1">
    <source>
        <dbReference type="ARBA" id="ARBA00004123"/>
    </source>
</evidence>
<accession>A0A5P1FD91</accession>
<dbReference type="GO" id="GO:0007188">
    <property type="term" value="P:adenylate cyclase-modulating G protein-coupled receptor signaling pathway"/>
    <property type="evidence" value="ECO:0007669"/>
    <property type="project" value="TreeGrafter"/>
</dbReference>
<dbReference type="SMART" id="SM00275">
    <property type="entry name" value="G_alpha"/>
    <property type="match status" value="1"/>
</dbReference>
<keyword evidence="8" id="KW-0807">Transducer</keyword>
<reference evidence="14" key="1">
    <citation type="journal article" date="2017" name="Nat. Commun.">
        <title>The asparagus genome sheds light on the origin and evolution of a young Y chromosome.</title>
        <authorList>
            <person name="Harkess A."/>
            <person name="Zhou J."/>
            <person name="Xu C."/>
            <person name="Bowers J.E."/>
            <person name="Van der Hulst R."/>
            <person name="Ayyampalayam S."/>
            <person name="Mercati F."/>
            <person name="Riccardi P."/>
            <person name="McKain M.R."/>
            <person name="Kakrana A."/>
            <person name="Tang H."/>
            <person name="Ray J."/>
            <person name="Groenendijk J."/>
            <person name="Arikit S."/>
            <person name="Mathioni S.M."/>
            <person name="Nakano M."/>
            <person name="Shan H."/>
            <person name="Telgmann-Rauber A."/>
            <person name="Kanno A."/>
            <person name="Yue Z."/>
            <person name="Chen H."/>
            <person name="Li W."/>
            <person name="Chen Y."/>
            <person name="Xu X."/>
            <person name="Zhang Y."/>
            <person name="Luo S."/>
            <person name="Chen H."/>
            <person name="Gao J."/>
            <person name="Mao Z."/>
            <person name="Pires J.C."/>
            <person name="Luo M."/>
            <person name="Kudrna D."/>
            <person name="Wing R.A."/>
            <person name="Meyers B.C."/>
            <person name="Yi K."/>
            <person name="Kong H."/>
            <person name="Lavrijsen P."/>
            <person name="Sunseri F."/>
            <person name="Falavigna A."/>
            <person name="Ye Y."/>
            <person name="Leebens-Mack J.H."/>
            <person name="Chen G."/>
        </authorList>
    </citation>
    <scope>NUCLEOTIDE SEQUENCE [LARGE SCALE GENOMIC DNA]</scope>
    <source>
        <strain evidence="14">cv. DH0086</strain>
    </source>
</reference>
<protein>
    <submittedName>
        <fullName evidence="13">Uncharacterized protein</fullName>
    </submittedName>
</protein>
<keyword evidence="7 11" id="KW-0342">GTP-binding</keyword>
<dbReference type="InterPro" id="IPR027417">
    <property type="entry name" value="P-loop_NTPase"/>
</dbReference>
<dbReference type="GO" id="GO:0005834">
    <property type="term" value="C:heterotrimeric G-protein complex"/>
    <property type="evidence" value="ECO:0007669"/>
    <property type="project" value="TreeGrafter"/>
</dbReference>
<keyword evidence="3 11" id="KW-0547">Nucleotide-binding</keyword>
<dbReference type="GO" id="GO:0005525">
    <property type="term" value="F:GTP binding"/>
    <property type="evidence" value="ECO:0007669"/>
    <property type="project" value="UniProtKB-KW"/>
</dbReference>
<dbReference type="EMBL" id="CM007383">
    <property type="protein sequence ID" value="ONK76024.1"/>
    <property type="molecule type" value="Genomic_DNA"/>
</dbReference>
<dbReference type="GO" id="GO:0008270">
    <property type="term" value="F:zinc ion binding"/>
    <property type="evidence" value="ECO:0007669"/>
    <property type="project" value="UniProtKB-KW"/>
</dbReference>
<keyword evidence="5" id="KW-0862">Zinc</keyword>
<evidence type="ECO:0000256" key="11">
    <source>
        <dbReference type="PIRSR" id="PIRSR601019-1"/>
    </source>
</evidence>
<dbReference type="Gene3D" id="3.40.50.300">
    <property type="entry name" value="P-loop containing nucleotide triphosphate hydrolases"/>
    <property type="match status" value="1"/>
</dbReference>
<evidence type="ECO:0000256" key="4">
    <source>
        <dbReference type="ARBA" id="ARBA00022771"/>
    </source>
</evidence>
<organism evidence="13 14">
    <name type="scientific">Asparagus officinalis</name>
    <name type="common">Garden asparagus</name>
    <dbReference type="NCBI Taxonomy" id="4686"/>
    <lineage>
        <taxon>Eukaryota</taxon>
        <taxon>Viridiplantae</taxon>
        <taxon>Streptophyta</taxon>
        <taxon>Embryophyta</taxon>
        <taxon>Tracheophyta</taxon>
        <taxon>Spermatophyta</taxon>
        <taxon>Magnoliopsida</taxon>
        <taxon>Liliopsida</taxon>
        <taxon>Asparagales</taxon>
        <taxon>Asparagaceae</taxon>
        <taxon>Asparagoideae</taxon>
        <taxon>Asparagus</taxon>
    </lineage>
</organism>
<dbReference type="PANTHER" id="PTHR10218:SF222">
    <property type="entry name" value="EXTRA-LARGE GUANINE NUCLEOTIDE-BINDING PROTEIN 1"/>
    <property type="match status" value="1"/>
</dbReference>
<dbReference type="GO" id="GO:0005737">
    <property type="term" value="C:cytoplasm"/>
    <property type="evidence" value="ECO:0007669"/>
    <property type="project" value="TreeGrafter"/>
</dbReference>
<keyword evidence="4" id="KW-0863">Zinc-finger</keyword>
<evidence type="ECO:0000256" key="2">
    <source>
        <dbReference type="ARBA" id="ARBA00022723"/>
    </source>
</evidence>
<evidence type="ECO:0000256" key="9">
    <source>
        <dbReference type="ARBA" id="ARBA00023242"/>
    </source>
</evidence>